<evidence type="ECO:0000256" key="2">
    <source>
        <dbReference type="ARBA" id="ARBA00022448"/>
    </source>
</evidence>
<keyword evidence="2 10" id="KW-0813">Transport</keyword>
<evidence type="ECO:0000256" key="4">
    <source>
        <dbReference type="ARBA" id="ARBA00022737"/>
    </source>
</evidence>
<feature type="transmembrane region" description="Helical" evidence="12">
    <location>
        <begin position="46"/>
        <end position="65"/>
    </location>
</feature>
<dbReference type="GO" id="GO:0005743">
    <property type="term" value="C:mitochondrial inner membrane"/>
    <property type="evidence" value="ECO:0007669"/>
    <property type="project" value="UniProtKB-SubCell"/>
</dbReference>
<dbReference type="InterPro" id="IPR049562">
    <property type="entry name" value="SLC25A33/36-like"/>
</dbReference>
<dbReference type="InterPro" id="IPR023395">
    <property type="entry name" value="MCP_dom_sf"/>
</dbReference>
<evidence type="ECO:0000256" key="1">
    <source>
        <dbReference type="ARBA" id="ARBA00004448"/>
    </source>
</evidence>
<feature type="transmembrane region" description="Helical" evidence="12">
    <location>
        <begin position="115"/>
        <end position="133"/>
    </location>
</feature>
<keyword evidence="6 12" id="KW-1133">Transmembrane helix</keyword>
<comment type="caution">
    <text evidence="13">The sequence shown here is derived from an EMBL/GenBank/DDBJ whole genome shotgun (WGS) entry which is preliminary data.</text>
</comment>
<dbReference type="Proteomes" id="UP000788993">
    <property type="component" value="Unassembled WGS sequence"/>
</dbReference>
<dbReference type="AlphaFoldDB" id="A0A9P8P153"/>
<evidence type="ECO:0000256" key="9">
    <source>
        <dbReference type="PROSITE-ProRule" id="PRU00282"/>
    </source>
</evidence>
<evidence type="ECO:0000256" key="3">
    <source>
        <dbReference type="ARBA" id="ARBA00022692"/>
    </source>
</evidence>
<keyword evidence="7" id="KW-0496">Mitochondrion</keyword>
<evidence type="ECO:0000256" key="8">
    <source>
        <dbReference type="ARBA" id="ARBA00023136"/>
    </source>
</evidence>
<dbReference type="GO" id="GO:1990519">
    <property type="term" value="P:pyrimidine nucleotide import into mitochondrion"/>
    <property type="evidence" value="ECO:0007669"/>
    <property type="project" value="TreeGrafter"/>
</dbReference>
<proteinExistence type="inferred from homology"/>
<evidence type="ECO:0000256" key="10">
    <source>
        <dbReference type="RuleBase" id="RU000488"/>
    </source>
</evidence>
<evidence type="ECO:0000256" key="6">
    <source>
        <dbReference type="ARBA" id="ARBA00022989"/>
    </source>
</evidence>
<dbReference type="Pfam" id="PF00153">
    <property type="entry name" value="Mito_carr"/>
    <property type="match status" value="3"/>
</dbReference>
<feature type="repeat" description="Solcar" evidence="9">
    <location>
        <begin position="42"/>
        <end position="143"/>
    </location>
</feature>
<name>A0A9P8P153_9ASCO</name>
<organism evidence="13 14">
    <name type="scientific">Ogataea polymorpha</name>
    <dbReference type="NCBI Taxonomy" id="460523"/>
    <lineage>
        <taxon>Eukaryota</taxon>
        <taxon>Fungi</taxon>
        <taxon>Dikarya</taxon>
        <taxon>Ascomycota</taxon>
        <taxon>Saccharomycotina</taxon>
        <taxon>Pichiomycetes</taxon>
        <taxon>Pichiales</taxon>
        <taxon>Pichiaceae</taxon>
        <taxon>Ogataea</taxon>
    </lineage>
</organism>
<dbReference type="GO" id="GO:0015218">
    <property type="term" value="F:pyrimidine nucleotide transmembrane transporter activity"/>
    <property type="evidence" value="ECO:0007669"/>
    <property type="project" value="InterPro"/>
</dbReference>
<evidence type="ECO:0000313" key="13">
    <source>
        <dbReference type="EMBL" id="KAH3662744.1"/>
    </source>
</evidence>
<feature type="transmembrane region" description="Helical" evidence="12">
    <location>
        <begin position="153"/>
        <end position="176"/>
    </location>
</feature>
<comment type="similarity">
    <text evidence="10">Belongs to the mitochondrial carrier (TC 2.A.29) family.</text>
</comment>
<keyword evidence="4" id="KW-0677">Repeat</keyword>
<feature type="repeat" description="Solcar" evidence="9">
    <location>
        <begin position="150"/>
        <end position="258"/>
    </location>
</feature>
<keyword evidence="14" id="KW-1185">Reference proteome</keyword>
<evidence type="ECO:0000256" key="11">
    <source>
        <dbReference type="SAM" id="MobiDB-lite"/>
    </source>
</evidence>
<keyword evidence="8 9" id="KW-0472">Membrane</keyword>
<reference evidence="13" key="1">
    <citation type="journal article" date="2021" name="Open Biol.">
        <title>Shared evolutionary footprints suggest mitochondrial oxidative damage underlies multiple complex I losses in fungi.</title>
        <authorList>
            <person name="Schikora-Tamarit M.A."/>
            <person name="Marcet-Houben M."/>
            <person name="Nosek J."/>
            <person name="Gabaldon T."/>
        </authorList>
    </citation>
    <scope>NUCLEOTIDE SEQUENCE</scope>
    <source>
        <strain evidence="13">NCAIM Y.01608</strain>
    </source>
</reference>
<dbReference type="PROSITE" id="PS50920">
    <property type="entry name" value="SOLCAR"/>
    <property type="match status" value="3"/>
</dbReference>
<dbReference type="PANTHER" id="PTHR45829:SF1">
    <property type="entry name" value="CARRIER PROTEIN, PUTATIVE (AFU_ORTHOLOGUE AFUA_4G06780)-RELATED"/>
    <property type="match status" value="1"/>
</dbReference>
<evidence type="ECO:0000256" key="5">
    <source>
        <dbReference type="ARBA" id="ARBA00022792"/>
    </source>
</evidence>
<reference evidence="13" key="2">
    <citation type="submission" date="2021-01" db="EMBL/GenBank/DDBJ databases">
        <authorList>
            <person name="Schikora-Tamarit M.A."/>
        </authorList>
    </citation>
    <scope>NUCLEOTIDE SEQUENCE</scope>
    <source>
        <strain evidence="13">NCAIM Y.01608</strain>
    </source>
</reference>
<gene>
    <name evidence="13" type="ORF">OGATHE_004320</name>
</gene>
<dbReference type="PANTHER" id="PTHR45829">
    <property type="entry name" value="MITOCHONDRIAL CARRIER PROTEIN RIM2"/>
    <property type="match status" value="1"/>
</dbReference>
<evidence type="ECO:0000256" key="12">
    <source>
        <dbReference type="SAM" id="Phobius"/>
    </source>
</evidence>
<dbReference type="EMBL" id="JAEUBD010001266">
    <property type="protein sequence ID" value="KAH3662744.1"/>
    <property type="molecule type" value="Genomic_DNA"/>
</dbReference>
<dbReference type="InterPro" id="IPR018108">
    <property type="entry name" value="MCP_transmembrane"/>
</dbReference>
<evidence type="ECO:0000256" key="7">
    <source>
        <dbReference type="ARBA" id="ARBA00023128"/>
    </source>
</evidence>
<accession>A0A9P8P153</accession>
<sequence length="368" mass="41326">MSAEPPVPAFEETSLARQKDPDPMTSSDTPHPVLGHYRLRLTDNQVVTIAGGLAGFLSGVVVCPLDVTKTRLQAQGSYLRNLQDEVKINNFEKRRYTGILRTLGTIWHEEGIRGLYRGLVPITFGYFPTWMIYFSCYEKFKKMYSYIIKDDTIGYFASAISSGAISTTVTNPIWVVKTRLMLQMNKGRTIYDRFGDTVGAAATPGGIKREYYNGTIDAFVKMYHSEGARSFYRGLLPSYFGLVHVAIQFPLYENFKKVLHVHGDTFDGKTMNFDQFCRLVLSSSLSKILASGVTYPHEILRTRLQIVNSDSTKPSAGLLKTLLSIYKNEGFPGFYSGFLVNLARTLPASAVTLVSFEFFKSYLQATTR</sequence>
<evidence type="ECO:0000313" key="14">
    <source>
        <dbReference type="Proteomes" id="UP000788993"/>
    </source>
</evidence>
<dbReference type="InterPro" id="IPR002067">
    <property type="entry name" value="MCP"/>
</dbReference>
<feature type="region of interest" description="Disordered" evidence="11">
    <location>
        <begin position="1"/>
        <end position="31"/>
    </location>
</feature>
<dbReference type="SUPFAM" id="SSF103506">
    <property type="entry name" value="Mitochondrial carrier"/>
    <property type="match status" value="1"/>
</dbReference>
<feature type="repeat" description="Solcar" evidence="9">
    <location>
        <begin position="278"/>
        <end position="362"/>
    </location>
</feature>
<dbReference type="Gene3D" id="1.50.40.10">
    <property type="entry name" value="Mitochondrial carrier domain"/>
    <property type="match status" value="2"/>
</dbReference>
<dbReference type="PRINTS" id="PR00926">
    <property type="entry name" value="MITOCARRIER"/>
</dbReference>
<protein>
    <submittedName>
        <fullName evidence="13">Uncharacterized protein</fullName>
    </submittedName>
</protein>
<keyword evidence="5" id="KW-0999">Mitochondrion inner membrane</keyword>
<keyword evidence="3 9" id="KW-0812">Transmembrane</keyword>
<comment type="subcellular location">
    <subcellularLocation>
        <location evidence="1">Mitochondrion inner membrane</location>
        <topology evidence="1">Multi-pass membrane protein</topology>
    </subcellularLocation>
</comment>
<dbReference type="OrthoDB" id="10266426at2759"/>